<keyword evidence="3" id="KW-0238">DNA-binding</keyword>
<dbReference type="SUPFAM" id="SSF48452">
    <property type="entry name" value="TPR-like"/>
    <property type="match status" value="3"/>
</dbReference>
<protein>
    <recommendedName>
        <fullName evidence="9">SARP family transcriptional regulator</fullName>
    </recommendedName>
</protein>
<dbReference type="GO" id="GO:0006355">
    <property type="term" value="P:regulation of DNA-templated transcription"/>
    <property type="evidence" value="ECO:0007669"/>
    <property type="project" value="InterPro"/>
</dbReference>
<dbReference type="SUPFAM" id="SSF46894">
    <property type="entry name" value="C-terminal effector domain of the bipartite response regulators"/>
    <property type="match status" value="1"/>
</dbReference>
<comment type="caution">
    <text evidence="7">The sequence shown here is derived from an EMBL/GenBank/DDBJ whole genome shotgun (WGS) entry which is preliminary data.</text>
</comment>
<dbReference type="Pfam" id="PF13424">
    <property type="entry name" value="TPR_12"/>
    <property type="match status" value="1"/>
</dbReference>
<accession>A0A511DBZ1</accession>
<evidence type="ECO:0000256" key="4">
    <source>
        <dbReference type="ARBA" id="ARBA00023163"/>
    </source>
</evidence>
<keyword evidence="8" id="KW-1185">Reference proteome</keyword>
<dbReference type="OrthoDB" id="134985at2"/>
<dbReference type="InterPro" id="IPR011990">
    <property type="entry name" value="TPR-like_helical_dom_sf"/>
</dbReference>
<dbReference type="InterPro" id="IPR016032">
    <property type="entry name" value="Sig_transdc_resp-reg_C-effctor"/>
</dbReference>
<dbReference type="AlphaFoldDB" id="A0A511DBZ1"/>
<dbReference type="Proteomes" id="UP000321685">
    <property type="component" value="Unassembled WGS sequence"/>
</dbReference>
<dbReference type="EMBL" id="BJVJ01000006">
    <property type="protein sequence ID" value="GEL22087.1"/>
    <property type="molecule type" value="Genomic_DNA"/>
</dbReference>
<evidence type="ECO:0000259" key="5">
    <source>
        <dbReference type="SMART" id="SM00862"/>
    </source>
</evidence>
<evidence type="ECO:0000259" key="6">
    <source>
        <dbReference type="SMART" id="SM01043"/>
    </source>
</evidence>
<dbReference type="InterPro" id="IPR001867">
    <property type="entry name" value="OmpR/PhoB-type_DNA-bd"/>
</dbReference>
<organism evidence="7 8">
    <name type="scientific">Pseudonocardia sulfidoxydans NBRC 16205</name>
    <dbReference type="NCBI Taxonomy" id="1223511"/>
    <lineage>
        <taxon>Bacteria</taxon>
        <taxon>Bacillati</taxon>
        <taxon>Actinomycetota</taxon>
        <taxon>Actinomycetes</taxon>
        <taxon>Pseudonocardiales</taxon>
        <taxon>Pseudonocardiaceae</taxon>
        <taxon>Pseudonocardia</taxon>
    </lineage>
</organism>
<dbReference type="GO" id="GO:0000160">
    <property type="term" value="P:phosphorelay signal transduction system"/>
    <property type="evidence" value="ECO:0007669"/>
    <property type="project" value="InterPro"/>
</dbReference>
<comment type="similarity">
    <text evidence="1">Belongs to the AfsR/DnrI/RedD regulatory family.</text>
</comment>
<dbReference type="GO" id="GO:0003677">
    <property type="term" value="F:DNA binding"/>
    <property type="evidence" value="ECO:0007669"/>
    <property type="project" value="UniProtKB-KW"/>
</dbReference>
<dbReference type="InterPro" id="IPR027417">
    <property type="entry name" value="P-loop_NTPase"/>
</dbReference>
<evidence type="ECO:0000313" key="7">
    <source>
        <dbReference type="EMBL" id="GEL22087.1"/>
    </source>
</evidence>
<dbReference type="SMART" id="SM00862">
    <property type="entry name" value="Trans_reg_C"/>
    <property type="match status" value="1"/>
</dbReference>
<dbReference type="InterPro" id="IPR005158">
    <property type="entry name" value="BTAD"/>
</dbReference>
<keyword evidence="2" id="KW-0805">Transcription regulation</keyword>
<evidence type="ECO:0000256" key="1">
    <source>
        <dbReference type="ARBA" id="ARBA00005820"/>
    </source>
</evidence>
<feature type="domain" description="OmpR/PhoB-type" evidence="5">
    <location>
        <begin position="21"/>
        <end position="97"/>
    </location>
</feature>
<dbReference type="PANTHER" id="PTHR35807:SF1">
    <property type="entry name" value="TRANSCRIPTIONAL REGULATOR REDD"/>
    <property type="match status" value="1"/>
</dbReference>
<dbReference type="Gene3D" id="1.25.40.10">
    <property type="entry name" value="Tetratricopeptide repeat domain"/>
    <property type="match status" value="3"/>
</dbReference>
<evidence type="ECO:0000256" key="3">
    <source>
        <dbReference type="ARBA" id="ARBA00023125"/>
    </source>
</evidence>
<dbReference type="SUPFAM" id="SSF52540">
    <property type="entry name" value="P-loop containing nucleoside triphosphate hydrolases"/>
    <property type="match status" value="1"/>
</dbReference>
<reference evidence="7 8" key="1">
    <citation type="submission" date="2019-07" db="EMBL/GenBank/DDBJ databases">
        <title>Whole genome shotgun sequence of Pseudonocardia sulfidoxydans NBRC 16205.</title>
        <authorList>
            <person name="Hosoyama A."/>
            <person name="Uohara A."/>
            <person name="Ohji S."/>
            <person name="Ichikawa N."/>
        </authorList>
    </citation>
    <scope>NUCLEOTIDE SEQUENCE [LARGE SCALE GENOMIC DNA]</scope>
    <source>
        <strain evidence="7 8">NBRC 16205</strain>
    </source>
</reference>
<keyword evidence="4" id="KW-0804">Transcription</keyword>
<evidence type="ECO:0000256" key="2">
    <source>
        <dbReference type="ARBA" id="ARBA00023015"/>
    </source>
</evidence>
<evidence type="ECO:0000313" key="8">
    <source>
        <dbReference type="Proteomes" id="UP000321685"/>
    </source>
</evidence>
<dbReference type="SMART" id="SM01043">
    <property type="entry name" value="BTAD"/>
    <property type="match status" value="1"/>
</dbReference>
<dbReference type="PANTHER" id="PTHR35807">
    <property type="entry name" value="TRANSCRIPTIONAL REGULATOR REDD-RELATED"/>
    <property type="match status" value="1"/>
</dbReference>
<dbReference type="Pfam" id="PF13191">
    <property type="entry name" value="AAA_16"/>
    <property type="match status" value="1"/>
</dbReference>
<dbReference type="Gene3D" id="1.10.10.10">
    <property type="entry name" value="Winged helix-like DNA-binding domain superfamily/Winged helix DNA-binding domain"/>
    <property type="match status" value="1"/>
</dbReference>
<evidence type="ECO:0008006" key="9">
    <source>
        <dbReference type="Google" id="ProtNLM"/>
    </source>
</evidence>
<sequence>MSAVTGVRFQLLGRFQVRRDGEEVPPAAFGGRKVRTMLRVLAVHDGDLVPHDVLADAVWPQRLPADPAGNLGVLVNRARRALGDPAVVVTGSGGYALGECDVDVTEFVAHLAAARFDAALALWGEPLPEDAYADWASVPRDRLRRAHVEACEGAARAALAGGAPADAARTAAEAVAADPLRESSTLLLAEALAACGDRAGAVSRLDELCRALATELGVAASDEVVDLRDRLARKHVGVPAPRARPAAVRTPAAGLAFVGRDDELGRLRAAVDAGRVVGLAGAAGAGKSRLLAELGRSLDVPVVAAQAYLAERDEAWGLARSLLREALALDAGIADSLPARTRGALASVLPEIDCAPGAPSVLDGESRRALILAGGLHVLEAAGAPLIVDDLQWADPSSLALLGSALARVRTLSAVLAFRPAETGADVLDALRQARGLPTLTLQPLASAALGGLVDDPALLDALAAGTDRTPFAVGEVLRGLAATGAVVPTHGRWRVATPDAADRARKLGRAGQRRGIARRAARHRGSAADLLALVALARRELPARVVASAAGTDARDVLDTLAALAADGLLRLGDTGWTTAHDLVAETVADGLDRAERGRLHALLARALTGDGADPAEVARHHRDAGDSRAAAEAFGRAATAALDAHATREAAALADAGLDLRPGPDVAAVLLEARGAARVVHGDIDGAAADLRAALTGPGPDRSRRRSRLAMLSSGARDPQAAADLAELALVEAGDDPAARALALETAAVLDVNLGLTARAADRAEEALALYKRLGDAQGVARILDGRAMAVFLDGRITEGVALFGRVADLFAGSGDLLRVVTPRSTRGHGLVFLGRADEGLDDTDAALRLARDLDSPEGVAYACWHRSEALSALGRTDEAETTAQEALDVARSLGHRGWTATAHRALGIALQTRGDLDGAAAEFTESALVAGDSLTLFASWAAARLAQVALAQGRDATAHIARARSMGPPLGHREIP</sequence>
<dbReference type="Pfam" id="PF03704">
    <property type="entry name" value="BTAD"/>
    <property type="match status" value="1"/>
</dbReference>
<proteinExistence type="inferred from homology"/>
<feature type="domain" description="Bacterial transcriptional activator" evidence="6">
    <location>
        <begin position="102"/>
        <end position="232"/>
    </location>
</feature>
<name>A0A511DBZ1_9PSEU</name>
<dbReference type="InterPro" id="IPR036388">
    <property type="entry name" value="WH-like_DNA-bd_sf"/>
</dbReference>
<dbReference type="InterPro" id="IPR051677">
    <property type="entry name" value="AfsR-DnrI-RedD_regulator"/>
</dbReference>
<dbReference type="InterPro" id="IPR041664">
    <property type="entry name" value="AAA_16"/>
</dbReference>
<gene>
    <name evidence="7" type="ORF">PSU4_10410</name>
</gene>